<dbReference type="PROSITE" id="PS50119">
    <property type="entry name" value="ZF_BBOX"/>
    <property type="match status" value="1"/>
</dbReference>
<dbReference type="Gene3D" id="3.30.40.10">
    <property type="entry name" value="Zinc/RING finger domain, C3HC4 (zinc finger)"/>
    <property type="match status" value="1"/>
</dbReference>
<organism evidence="11 12">
    <name type="scientific">Erpetoichthys calabaricus</name>
    <name type="common">Rope fish</name>
    <name type="synonym">Calamoichthys calabaricus</name>
    <dbReference type="NCBI Taxonomy" id="27687"/>
    <lineage>
        <taxon>Eukaryota</taxon>
        <taxon>Metazoa</taxon>
        <taxon>Chordata</taxon>
        <taxon>Craniata</taxon>
        <taxon>Vertebrata</taxon>
        <taxon>Euteleostomi</taxon>
        <taxon>Actinopterygii</taxon>
        <taxon>Polypteriformes</taxon>
        <taxon>Polypteridae</taxon>
        <taxon>Erpetoichthys</taxon>
    </lineage>
</organism>
<evidence type="ECO:0000259" key="8">
    <source>
        <dbReference type="PROSITE" id="PS50089"/>
    </source>
</evidence>
<name>A0A8C4RH94_ERPCA</name>
<dbReference type="GO" id="GO:0045087">
    <property type="term" value="P:innate immune response"/>
    <property type="evidence" value="ECO:0007669"/>
    <property type="project" value="UniProtKB-KW"/>
</dbReference>
<dbReference type="GO" id="GO:0008270">
    <property type="term" value="F:zinc ion binding"/>
    <property type="evidence" value="ECO:0007669"/>
    <property type="project" value="UniProtKB-KW"/>
</dbReference>
<dbReference type="SMART" id="SM00184">
    <property type="entry name" value="RING"/>
    <property type="match status" value="1"/>
</dbReference>
<dbReference type="CDD" id="cd19769">
    <property type="entry name" value="Bbox2_TRIM16-like"/>
    <property type="match status" value="1"/>
</dbReference>
<sequence length="556" mass="64179">MAEAQLFVLQDEFTCSVCLNTLTDPVTIPCGHNFCLKCLMDCWDQSQECSCPHCRHTFTTRPALRRNTLLSEVVKKLKKTRLSSPSQNYAGPGDVECDFCTRKKFRPVKSCLTCMASYCQTHLLPHYEGDALKHHKLVDPDRNLKEKLCEKHHKSLEFCKSDETCICMMCEMTEHKSHERVELVTETEGKQKQLRTTRSEIRRRLEEKKKKLREMRKTAEEMKLSVERVMGEHEKSFIDLIHCIEETYKNLTGKIREQEKREMEKAEGVMEQLEKEIEELKRREAELKELSETKDHIHFLQSFSSHCVLPANGDSLSFTVAADFSSEDLLKELSGLKKSLEKITPDWFLLIVCVVLRPQSCYTLPDFLTCFLFSPFRLLSLTLDINTANRYLRLSEGNKKVTCEGTKAKYPDHPDRFDHCVQVLCREALTGTCCYWEVECSERFMKIGVAYKGLTRKGDGGECGLGYNDKSWCLVWSLSQYSVRHNKKEIVITAPYSPRIGVFLDWPAGSLSFYRVSHTMTLLHRFNTSFTEPLYPGFGFGLHCSVTICHLTPCDH</sequence>
<dbReference type="GO" id="GO:0005737">
    <property type="term" value="C:cytoplasm"/>
    <property type="evidence" value="ECO:0007669"/>
    <property type="project" value="UniProtKB-ARBA"/>
</dbReference>
<accession>A0A8C4RH94</accession>
<keyword evidence="5" id="KW-0391">Immunity</keyword>
<dbReference type="Gene3D" id="4.10.830.40">
    <property type="match status" value="1"/>
</dbReference>
<keyword evidence="2" id="KW-0479">Metal-binding</keyword>
<dbReference type="InterPro" id="IPR013083">
    <property type="entry name" value="Znf_RING/FYVE/PHD"/>
</dbReference>
<dbReference type="InterPro" id="IPR003879">
    <property type="entry name" value="Butyrophylin_SPRY"/>
</dbReference>
<evidence type="ECO:0000256" key="2">
    <source>
        <dbReference type="ARBA" id="ARBA00022723"/>
    </source>
</evidence>
<proteinExistence type="predicted"/>
<feature type="domain" description="B30.2/SPRY" evidence="10">
    <location>
        <begin position="360"/>
        <end position="555"/>
    </location>
</feature>
<dbReference type="InterPro" id="IPR043136">
    <property type="entry name" value="B30.2/SPRY_sf"/>
</dbReference>
<reference evidence="11" key="1">
    <citation type="submission" date="2021-06" db="EMBL/GenBank/DDBJ databases">
        <authorList>
            <consortium name="Wellcome Sanger Institute Data Sharing"/>
        </authorList>
    </citation>
    <scope>NUCLEOTIDE SEQUENCE [LARGE SCALE GENOMIC DNA]</scope>
</reference>
<dbReference type="SUPFAM" id="SSF49899">
    <property type="entry name" value="Concanavalin A-like lectins/glucanases"/>
    <property type="match status" value="1"/>
</dbReference>
<dbReference type="SUPFAM" id="SSF57845">
    <property type="entry name" value="B-box zinc-binding domain"/>
    <property type="match status" value="1"/>
</dbReference>
<evidence type="ECO:0000259" key="10">
    <source>
        <dbReference type="PROSITE" id="PS50188"/>
    </source>
</evidence>
<keyword evidence="7" id="KW-0175">Coiled coil</keyword>
<dbReference type="SMART" id="SM00449">
    <property type="entry name" value="SPRY"/>
    <property type="match status" value="1"/>
</dbReference>
<dbReference type="Pfam" id="PF13445">
    <property type="entry name" value="zf-RING_UBOX"/>
    <property type="match status" value="1"/>
</dbReference>
<dbReference type="GeneTree" id="ENSGT01150000286950"/>
<dbReference type="Gene3D" id="3.30.160.60">
    <property type="entry name" value="Classic Zinc Finger"/>
    <property type="match status" value="1"/>
</dbReference>
<evidence type="ECO:0000313" key="11">
    <source>
        <dbReference type="Ensembl" id="ENSECRP00000001460.1"/>
    </source>
</evidence>
<dbReference type="PROSITE" id="PS50188">
    <property type="entry name" value="B302_SPRY"/>
    <property type="match status" value="1"/>
</dbReference>
<dbReference type="Pfam" id="PF13765">
    <property type="entry name" value="PRY"/>
    <property type="match status" value="1"/>
</dbReference>
<dbReference type="SMART" id="SM00336">
    <property type="entry name" value="BBOX"/>
    <property type="match status" value="1"/>
</dbReference>
<keyword evidence="1" id="KW-0399">Innate immunity</keyword>
<dbReference type="PANTHER" id="PTHR25465:SF14">
    <property type="entry name" value="E3 UBIQUITIN-PROTEIN LIGASE TRIM65"/>
    <property type="match status" value="1"/>
</dbReference>
<dbReference type="PRINTS" id="PR01407">
    <property type="entry name" value="BUTYPHLNCDUF"/>
</dbReference>
<dbReference type="InterPro" id="IPR013320">
    <property type="entry name" value="ConA-like_dom_sf"/>
</dbReference>
<dbReference type="InterPro" id="IPR000315">
    <property type="entry name" value="Znf_B-box"/>
</dbReference>
<dbReference type="PANTHER" id="PTHR25465">
    <property type="entry name" value="B-BOX DOMAIN CONTAINING"/>
    <property type="match status" value="1"/>
</dbReference>
<dbReference type="AlphaFoldDB" id="A0A8C4RH94"/>
<dbReference type="PROSITE" id="PS50089">
    <property type="entry name" value="ZF_RING_2"/>
    <property type="match status" value="1"/>
</dbReference>
<evidence type="ECO:0000256" key="6">
    <source>
        <dbReference type="PROSITE-ProRule" id="PRU00024"/>
    </source>
</evidence>
<evidence type="ECO:0000256" key="7">
    <source>
        <dbReference type="SAM" id="Coils"/>
    </source>
</evidence>
<dbReference type="Proteomes" id="UP000694620">
    <property type="component" value="Chromosome 5"/>
</dbReference>
<reference evidence="11" key="2">
    <citation type="submission" date="2025-08" db="UniProtKB">
        <authorList>
            <consortium name="Ensembl"/>
        </authorList>
    </citation>
    <scope>IDENTIFICATION</scope>
</reference>
<evidence type="ECO:0000256" key="5">
    <source>
        <dbReference type="ARBA" id="ARBA00022859"/>
    </source>
</evidence>
<dbReference type="Pfam" id="PF00622">
    <property type="entry name" value="SPRY"/>
    <property type="match status" value="1"/>
</dbReference>
<dbReference type="InterPro" id="IPR001841">
    <property type="entry name" value="Znf_RING"/>
</dbReference>
<dbReference type="SMART" id="SM00589">
    <property type="entry name" value="PRY"/>
    <property type="match status" value="1"/>
</dbReference>
<evidence type="ECO:0000256" key="3">
    <source>
        <dbReference type="ARBA" id="ARBA00022771"/>
    </source>
</evidence>
<evidence type="ECO:0000259" key="9">
    <source>
        <dbReference type="PROSITE" id="PS50119"/>
    </source>
</evidence>
<dbReference type="InterPro" id="IPR051051">
    <property type="entry name" value="E3_ubiq-ligase_TRIM/RNF"/>
</dbReference>
<dbReference type="Ensembl" id="ENSECRT00000001483.1">
    <property type="protein sequence ID" value="ENSECRP00000001460.1"/>
    <property type="gene ID" value="ENSECRG00000001011.1"/>
</dbReference>
<dbReference type="SUPFAM" id="SSF57850">
    <property type="entry name" value="RING/U-box"/>
    <property type="match status" value="1"/>
</dbReference>
<reference evidence="11" key="3">
    <citation type="submission" date="2025-09" db="UniProtKB">
        <authorList>
            <consortium name="Ensembl"/>
        </authorList>
    </citation>
    <scope>IDENTIFICATION</scope>
</reference>
<dbReference type="InterPro" id="IPR058030">
    <property type="entry name" value="TRIM8/14/16/25/29/45/65_CC"/>
</dbReference>
<evidence type="ECO:0000256" key="4">
    <source>
        <dbReference type="ARBA" id="ARBA00022833"/>
    </source>
</evidence>
<evidence type="ECO:0000256" key="1">
    <source>
        <dbReference type="ARBA" id="ARBA00022588"/>
    </source>
</evidence>
<dbReference type="Gene3D" id="2.60.120.920">
    <property type="match status" value="1"/>
</dbReference>
<feature type="coiled-coil region" evidence="7">
    <location>
        <begin position="191"/>
        <end position="293"/>
    </location>
</feature>
<dbReference type="InterPro" id="IPR017907">
    <property type="entry name" value="Znf_RING_CS"/>
</dbReference>
<dbReference type="Pfam" id="PF25600">
    <property type="entry name" value="TRIM_CC"/>
    <property type="match status" value="1"/>
</dbReference>
<keyword evidence="3 6" id="KW-0863">Zinc-finger</keyword>
<protein>
    <submittedName>
        <fullName evidence="11">Uncharacterized protein</fullName>
    </submittedName>
</protein>
<dbReference type="InterPro" id="IPR006574">
    <property type="entry name" value="PRY"/>
</dbReference>
<feature type="domain" description="RING-type" evidence="8">
    <location>
        <begin position="15"/>
        <end position="55"/>
    </location>
</feature>
<keyword evidence="4" id="KW-0862">Zinc</keyword>
<keyword evidence="12" id="KW-1185">Reference proteome</keyword>
<dbReference type="CDD" id="cd16040">
    <property type="entry name" value="SPRY_PRY_SNTX"/>
    <property type="match status" value="1"/>
</dbReference>
<dbReference type="PROSITE" id="PS00518">
    <property type="entry name" value="ZF_RING_1"/>
    <property type="match status" value="1"/>
</dbReference>
<dbReference type="InterPro" id="IPR003877">
    <property type="entry name" value="SPRY_dom"/>
</dbReference>
<dbReference type="InterPro" id="IPR001870">
    <property type="entry name" value="B30.2/SPRY"/>
</dbReference>
<dbReference type="Pfam" id="PF00643">
    <property type="entry name" value="zf-B_box"/>
    <property type="match status" value="1"/>
</dbReference>
<feature type="domain" description="B box-type" evidence="9">
    <location>
        <begin position="144"/>
        <end position="183"/>
    </location>
</feature>
<evidence type="ECO:0000313" key="12">
    <source>
        <dbReference type="Proteomes" id="UP000694620"/>
    </source>
</evidence>
<dbReference type="InterPro" id="IPR027370">
    <property type="entry name" value="Znf-RING_euk"/>
</dbReference>